<evidence type="ECO:0000259" key="9">
    <source>
        <dbReference type="PROSITE" id="PS50102"/>
    </source>
</evidence>
<evidence type="ECO:0000256" key="1">
    <source>
        <dbReference type="ARBA" id="ARBA00002475"/>
    </source>
</evidence>
<dbReference type="PANTHER" id="PTHR23236">
    <property type="entry name" value="EUKARYOTIC TRANSLATION INITIATION FACTOR 4B/4H"/>
    <property type="match status" value="1"/>
</dbReference>
<dbReference type="Gene3D" id="3.30.70.330">
    <property type="match status" value="2"/>
</dbReference>
<feature type="non-terminal residue" evidence="10">
    <location>
        <position position="1"/>
    </location>
</feature>
<feature type="compositionally biased region" description="Acidic residues" evidence="8">
    <location>
        <begin position="121"/>
        <end position="161"/>
    </location>
</feature>
<feature type="compositionally biased region" description="Basic residues" evidence="8">
    <location>
        <begin position="420"/>
        <end position="430"/>
    </location>
</feature>
<dbReference type="PROSITE" id="PS50102">
    <property type="entry name" value="RRM"/>
    <property type="match status" value="2"/>
</dbReference>
<accession>A0A8H8DII4</accession>
<feature type="domain" description="RRM" evidence="9">
    <location>
        <begin position="201"/>
        <end position="299"/>
    </location>
</feature>
<dbReference type="PANTHER" id="PTHR23236:SF25">
    <property type="entry name" value="RNA-BINDING PROTEIN 34"/>
    <property type="match status" value="1"/>
</dbReference>
<dbReference type="InterPro" id="IPR034221">
    <property type="entry name" value="RBM34_RRM2"/>
</dbReference>
<dbReference type="EMBL" id="JAEFCI010006708">
    <property type="protein sequence ID" value="KAG5459515.1"/>
    <property type="molecule type" value="Genomic_DNA"/>
</dbReference>
<dbReference type="GO" id="GO:0005730">
    <property type="term" value="C:nucleolus"/>
    <property type="evidence" value="ECO:0007669"/>
    <property type="project" value="UniProtKB-SubCell"/>
</dbReference>
<dbReference type="SUPFAM" id="SSF54928">
    <property type="entry name" value="RNA-binding domain, RBD"/>
    <property type="match status" value="2"/>
</dbReference>
<comment type="function">
    <text evidence="1">Involved in pre-25S rRNA processing.</text>
</comment>
<feature type="compositionally biased region" description="Basic residues" evidence="8">
    <location>
        <begin position="458"/>
        <end position="470"/>
    </location>
</feature>
<keyword evidence="5 7" id="KW-0694">RNA-binding</keyword>
<reference evidence="10 11" key="1">
    <citation type="journal article" name="Sci. Rep.">
        <title>Genome-scale phylogenetic analyses confirm Olpidium as the closest living zoosporic fungus to the non-flagellated, terrestrial fungi.</title>
        <authorList>
            <person name="Chang Y."/>
            <person name="Rochon D."/>
            <person name="Sekimoto S."/>
            <person name="Wang Y."/>
            <person name="Chovatia M."/>
            <person name="Sandor L."/>
            <person name="Salamov A."/>
            <person name="Grigoriev I.V."/>
            <person name="Stajich J.E."/>
            <person name="Spatafora J.W."/>
        </authorList>
    </citation>
    <scope>NUCLEOTIDE SEQUENCE [LARGE SCALE GENOMIC DNA]</scope>
    <source>
        <strain evidence="10">S191</strain>
    </source>
</reference>
<dbReference type="InterPro" id="IPR000504">
    <property type="entry name" value="RRM_dom"/>
</dbReference>
<feature type="region of interest" description="Disordered" evidence="8">
    <location>
        <begin position="1"/>
        <end position="172"/>
    </location>
</feature>
<evidence type="ECO:0000313" key="11">
    <source>
        <dbReference type="Proteomes" id="UP000673691"/>
    </source>
</evidence>
<evidence type="ECO:0000256" key="7">
    <source>
        <dbReference type="PROSITE-ProRule" id="PRU00176"/>
    </source>
</evidence>
<feature type="region of interest" description="Disordered" evidence="8">
    <location>
        <begin position="386"/>
        <end position="509"/>
    </location>
</feature>
<dbReference type="AlphaFoldDB" id="A0A8H8DII4"/>
<dbReference type="InterPro" id="IPR012677">
    <property type="entry name" value="Nucleotide-bd_a/b_plait_sf"/>
</dbReference>
<dbReference type="OrthoDB" id="442677at2759"/>
<dbReference type="GO" id="GO:0019843">
    <property type="term" value="F:rRNA binding"/>
    <property type="evidence" value="ECO:0007669"/>
    <property type="project" value="TreeGrafter"/>
</dbReference>
<evidence type="ECO:0000313" key="10">
    <source>
        <dbReference type="EMBL" id="KAG5459515.1"/>
    </source>
</evidence>
<dbReference type="InterPro" id="IPR035979">
    <property type="entry name" value="RBD_domain_sf"/>
</dbReference>
<gene>
    <name evidence="10" type="ORF">BJ554DRAFT_73</name>
</gene>
<evidence type="ECO:0000256" key="4">
    <source>
        <dbReference type="ARBA" id="ARBA00015520"/>
    </source>
</evidence>
<comment type="similarity">
    <text evidence="3">Belongs to the RRM RBM34 family.</text>
</comment>
<feature type="compositionally biased region" description="Basic and acidic residues" evidence="8">
    <location>
        <begin position="431"/>
        <end position="447"/>
    </location>
</feature>
<comment type="caution">
    <text evidence="10">The sequence shown here is derived from an EMBL/GenBank/DDBJ whole genome shotgun (WGS) entry which is preliminary data.</text>
</comment>
<evidence type="ECO:0000256" key="6">
    <source>
        <dbReference type="ARBA" id="ARBA00023242"/>
    </source>
</evidence>
<dbReference type="GO" id="GO:0000463">
    <property type="term" value="P:maturation of LSU-rRNA from tricistronic rRNA transcript (SSU-rRNA, 5.8S rRNA, LSU-rRNA)"/>
    <property type="evidence" value="ECO:0007669"/>
    <property type="project" value="TreeGrafter"/>
</dbReference>
<evidence type="ECO:0000256" key="2">
    <source>
        <dbReference type="ARBA" id="ARBA00004604"/>
    </source>
</evidence>
<comment type="subcellular location">
    <subcellularLocation>
        <location evidence="2">Nucleus</location>
        <location evidence="2">Nucleolus</location>
    </subcellularLocation>
</comment>
<keyword evidence="11" id="KW-1185">Reference proteome</keyword>
<proteinExistence type="inferred from homology"/>
<feature type="compositionally biased region" description="Basic and acidic residues" evidence="8">
    <location>
        <begin position="162"/>
        <end position="172"/>
    </location>
</feature>
<feature type="compositionally biased region" description="Basic and acidic residues" evidence="8">
    <location>
        <begin position="107"/>
        <end position="116"/>
    </location>
</feature>
<protein>
    <recommendedName>
        <fullName evidence="4">Nucleolar protein 12</fullName>
    </recommendedName>
</protein>
<sequence length="509" mass="54763">AGPAKLPKVPPAGASGPPTAVEKKEKRREKTSTAKGKNATAVAGRTAAAGAKRSEKKKRRGGGEDRESEGEDEEDAIERAYEARHKKRKARADCAGAAEKGKRRRKGDVGGRRGEAAGDAVAEEEEAAAGPEDDDDDDDELADLDVEESEEDGEAEEEEEERGGGGDAEDKGVAAWPEEAKGSAAAPRAAPAKDSAEELARTLFVGNLPSSVVTDKAQKKQLINLFKKYGEIDSVRFRSIAFAEMKPRKAAFIEKKFHPERHTVNSYVKFAIEADARRALELNGTEFMGRHVRVDTAADAGKNHDHKRSVFVGNLPLDAEEEALWEAFGIFGTVESVRIVRDRATNVGKGFGYVQFAKPLFAELALKLHDTKVCGRKVRVFRCNKQAANKRASSAPAESPGPSKRLKKDSSTAGPEKTSGRRRGGSRSRARAAEWRKKAGDSADAREGAGTAPNGPHNRPKHRANKRKKTGPGGAGAVRVSAAAAKAAKERKAARKVSKALKKRERKSK</sequence>
<dbReference type="CDD" id="cd12395">
    <property type="entry name" value="RRM2_RBM34"/>
    <property type="match status" value="1"/>
</dbReference>
<feature type="compositionally biased region" description="Basic residues" evidence="8">
    <location>
        <begin position="492"/>
        <end position="509"/>
    </location>
</feature>
<feature type="compositionally biased region" description="Basic and acidic residues" evidence="8">
    <location>
        <begin position="21"/>
        <end position="32"/>
    </location>
</feature>
<feature type="compositionally biased region" description="Low complexity" evidence="8">
    <location>
        <begin position="477"/>
        <end position="486"/>
    </location>
</feature>
<dbReference type="SMART" id="SM00360">
    <property type="entry name" value="RRM"/>
    <property type="match status" value="2"/>
</dbReference>
<keyword evidence="6" id="KW-0539">Nucleus</keyword>
<evidence type="ECO:0000256" key="3">
    <source>
        <dbReference type="ARBA" id="ARBA00007077"/>
    </source>
</evidence>
<evidence type="ECO:0000256" key="5">
    <source>
        <dbReference type="ARBA" id="ARBA00022884"/>
    </source>
</evidence>
<feature type="compositionally biased region" description="Low complexity" evidence="8">
    <location>
        <begin position="392"/>
        <end position="403"/>
    </location>
</feature>
<name>A0A8H8DII4_9FUNG</name>
<feature type="compositionally biased region" description="Low complexity" evidence="8">
    <location>
        <begin position="39"/>
        <end position="51"/>
    </location>
</feature>
<dbReference type="Proteomes" id="UP000673691">
    <property type="component" value="Unassembled WGS sequence"/>
</dbReference>
<feature type="compositionally biased region" description="Acidic residues" evidence="8">
    <location>
        <begin position="66"/>
        <end position="76"/>
    </location>
</feature>
<evidence type="ECO:0000256" key="8">
    <source>
        <dbReference type="SAM" id="MobiDB-lite"/>
    </source>
</evidence>
<feature type="domain" description="RRM" evidence="9">
    <location>
        <begin position="308"/>
        <end position="385"/>
    </location>
</feature>
<organism evidence="10 11">
    <name type="scientific">Olpidium bornovanus</name>
    <dbReference type="NCBI Taxonomy" id="278681"/>
    <lineage>
        <taxon>Eukaryota</taxon>
        <taxon>Fungi</taxon>
        <taxon>Fungi incertae sedis</taxon>
        <taxon>Olpidiomycota</taxon>
        <taxon>Olpidiomycotina</taxon>
        <taxon>Olpidiomycetes</taxon>
        <taxon>Olpidiales</taxon>
        <taxon>Olpidiaceae</taxon>
        <taxon>Olpidium</taxon>
    </lineage>
</organism>
<dbReference type="Pfam" id="PF00076">
    <property type="entry name" value="RRM_1"/>
    <property type="match status" value="1"/>
</dbReference>